<organism evidence="3 4">
    <name type="scientific">Eragrostis curvula</name>
    <name type="common">weeping love grass</name>
    <dbReference type="NCBI Taxonomy" id="38414"/>
    <lineage>
        <taxon>Eukaryota</taxon>
        <taxon>Viridiplantae</taxon>
        <taxon>Streptophyta</taxon>
        <taxon>Embryophyta</taxon>
        <taxon>Tracheophyta</taxon>
        <taxon>Spermatophyta</taxon>
        <taxon>Magnoliopsida</taxon>
        <taxon>Liliopsida</taxon>
        <taxon>Poales</taxon>
        <taxon>Poaceae</taxon>
        <taxon>PACMAD clade</taxon>
        <taxon>Chloridoideae</taxon>
        <taxon>Eragrostideae</taxon>
        <taxon>Eragrostidinae</taxon>
        <taxon>Eragrostis</taxon>
    </lineage>
</organism>
<evidence type="ECO:0000259" key="2">
    <source>
        <dbReference type="Pfam" id="PF00561"/>
    </source>
</evidence>
<dbReference type="GO" id="GO:0080031">
    <property type="term" value="F:methyl salicylate esterase activity"/>
    <property type="evidence" value="ECO:0007669"/>
    <property type="project" value="TreeGrafter"/>
</dbReference>
<dbReference type="SUPFAM" id="SSF53474">
    <property type="entry name" value="alpha/beta-Hydrolases"/>
    <property type="match status" value="1"/>
</dbReference>
<evidence type="ECO:0000313" key="4">
    <source>
        <dbReference type="Proteomes" id="UP000324897"/>
    </source>
</evidence>
<dbReference type="InterPro" id="IPR045889">
    <property type="entry name" value="MES/HNL"/>
</dbReference>
<dbReference type="GO" id="GO:0009694">
    <property type="term" value="P:jasmonic acid metabolic process"/>
    <property type="evidence" value="ECO:0007669"/>
    <property type="project" value="TreeGrafter"/>
</dbReference>
<dbReference type="GO" id="GO:0009696">
    <property type="term" value="P:salicylic acid metabolic process"/>
    <property type="evidence" value="ECO:0007669"/>
    <property type="project" value="TreeGrafter"/>
</dbReference>
<dbReference type="InterPro" id="IPR029058">
    <property type="entry name" value="AB_hydrolase_fold"/>
</dbReference>
<dbReference type="GO" id="GO:0080032">
    <property type="term" value="F:methyl jasmonate esterase activity"/>
    <property type="evidence" value="ECO:0007669"/>
    <property type="project" value="TreeGrafter"/>
</dbReference>
<dbReference type="AlphaFoldDB" id="A0A5J9U616"/>
<feature type="region of interest" description="Disordered" evidence="1">
    <location>
        <begin position="1"/>
        <end position="25"/>
    </location>
</feature>
<evidence type="ECO:0000256" key="1">
    <source>
        <dbReference type="SAM" id="MobiDB-lite"/>
    </source>
</evidence>
<dbReference type="GO" id="GO:0080030">
    <property type="term" value="F:methyl indole-3-acetate esterase activity"/>
    <property type="evidence" value="ECO:0007669"/>
    <property type="project" value="TreeGrafter"/>
</dbReference>
<proteinExistence type="predicted"/>
<feature type="non-terminal residue" evidence="3">
    <location>
        <position position="1"/>
    </location>
</feature>
<dbReference type="EMBL" id="RWGY01000029">
    <property type="protein sequence ID" value="TVU19099.1"/>
    <property type="molecule type" value="Genomic_DNA"/>
</dbReference>
<dbReference type="PANTHER" id="PTHR10992:SF938">
    <property type="entry name" value="OS05G0370700 PROTEIN"/>
    <property type="match status" value="1"/>
</dbReference>
<gene>
    <name evidence="3" type="ORF">EJB05_35232</name>
</gene>
<dbReference type="Proteomes" id="UP000324897">
    <property type="component" value="Chromosome 7"/>
</dbReference>
<accession>A0A5J9U616</accession>
<protein>
    <recommendedName>
        <fullName evidence="2">AB hydrolase-1 domain-containing protein</fullName>
    </recommendedName>
</protein>
<comment type="caution">
    <text evidence="3">The sequence shown here is derived from an EMBL/GenBank/DDBJ whole genome shotgun (WGS) entry which is preliminary data.</text>
</comment>
<feature type="domain" description="AB hydrolase-1" evidence="2">
    <location>
        <begin position="30"/>
        <end position="143"/>
    </location>
</feature>
<dbReference type="OrthoDB" id="408373at2759"/>
<evidence type="ECO:0000313" key="3">
    <source>
        <dbReference type="EMBL" id="TVU19099.1"/>
    </source>
</evidence>
<reference evidence="3 4" key="1">
    <citation type="journal article" date="2019" name="Sci. Rep.">
        <title>A high-quality genome of Eragrostis curvula grass provides insights into Poaceae evolution and supports new strategies to enhance forage quality.</title>
        <authorList>
            <person name="Carballo J."/>
            <person name="Santos B.A.C.M."/>
            <person name="Zappacosta D."/>
            <person name="Garbus I."/>
            <person name="Selva J.P."/>
            <person name="Gallo C.A."/>
            <person name="Diaz A."/>
            <person name="Albertini E."/>
            <person name="Caccamo M."/>
            <person name="Echenique V."/>
        </authorList>
    </citation>
    <scope>NUCLEOTIDE SEQUENCE [LARGE SCALE GENOMIC DNA]</scope>
    <source>
        <strain evidence="4">cv. Victoria</strain>
        <tissue evidence="3">Leaf</tissue>
    </source>
</reference>
<feature type="compositionally biased region" description="Basic and acidic residues" evidence="1">
    <location>
        <begin position="7"/>
        <end position="20"/>
    </location>
</feature>
<sequence>MDAIANGHDKHQLQEEAAGHRDRRQRRRHHFVLAHGLCHGAWCWYNAAAALRRAGHAVTAPDMAGCGAHPARLADVPGFEEYSRPLLDAVAALPEGERVVIVAHSHGGCGVALAAERFPDKVAAAVFVTASLPAVGRSMAAATTDEMDMRPVDLDRPSARSSSTYTHKAAKVGRRSIIVAGHTAIYGKLAND</sequence>
<name>A0A5J9U616_9POAL</name>
<dbReference type="PANTHER" id="PTHR10992">
    <property type="entry name" value="METHYLESTERASE FAMILY MEMBER"/>
    <property type="match status" value="1"/>
</dbReference>
<dbReference type="Pfam" id="PF00561">
    <property type="entry name" value="Abhydrolase_1"/>
    <property type="match status" value="1"/>
</dbReference>
<dbReference type="Gene3D" id="3.40.50.1820">
    <property type="entry name" value="alpha/beta hydrolase"/>
    <property type="match status" value="1"/>
</dbReference>
<dbReference type="InterPro" id="IPR000073">
    <property type="entry name" value="AB_hydrolase_1"/>
</dbReference>
<dbReference type="Gramene" id="TVU19099">
    <property type="protein sequence ID" value="TVU19099"/>
    <property type="gene ID" value="EJB05_35232"/>
</dbReference>
<keyword evidence="4" id="KW-1185">Reference proteome</keyword>